<keyword evidence="8" id="KW-1185">Reference proteome</keyword>
<feature type="transmembrane region" description="Helical" evidence="5">
    <location>
        <begin position="33"/>
        <end position="51"/>
    </location>
</feature>
<proteinExistence type="predicted"/>
<evidence type="ECO:0000256" key="3">
    <source>
        <dbReference type="ARBA" id="ARBA00022989"/>
    </source>
</evidence>
<dbReference type="EMBL" id="JADPMR010000004">
    <property type="protein sequence ID" value="MBF9002313.1"/>
    <property type="molecule type" value="Genomic_DNA"/>
</dbReference>
<keyword evidence="2 5" id="KW-0812">Transmembrane</keyword>
<evidence type="ECO:0000313" key="8">
    <source>
        <dbReference type="Proteomes" id="UP000597206"/>
    </source>
</evidence>
<dbReference type="RefSeq" id="WP_196124247.1">
    <property type="nucleotide sequence ID" value="NZ_JADPMR010000004.1"/>
</dbReference>
<evidence type="ECO:0000256" key="5">
    <source>
        <dbReference type="SAM" id="Phobius"/>
    </source>
</evidence>
<evidence type="ECO:0000256" key="4">
    <source>
        <dbReference type="ARBA" id="ARBA00023136"/>
    </source>
</evidence>
<evidence type="ECO:0000256" key="2">
    <source>
        <dbReference type="ARBA" id="ARBA00022692"/>
    </source>
</evidence>
<sequence>MQGRDILLIITIMVIWGVNFVAIKMGASEFDPFVITALRFFFAAFPLVFFIQRTQVPKRYFIAYGTVFGTGVWGMAACSNSFGLSAGITSILMQFDVLTSVLVGALIYKEKITKQMAVGMVIAMVGLTVSIAYTNGNITPVGLIFIFIASLCWPLASIVIRQSGSTTPFAFTIWGMVFAPIPLLMLSLLMNGTEGIVTTFSHWNSHAWFSVLFQAYPTTVFGYWVWNKMTLKYPMALIAPTTLMTTVFGLIGGYVIYDERLTQVQWVSCALFLAGIVVVVYPRKIRNTVSVSRSVSTES</sequence>
<dbReference type="InterPro" id="IPR050638">
    <property type="entry name" value="AA-Vitamin_Transporters"/>
</dbReference>
<dbReference type="PANTHER" id="PTHR32322:SF9">
    <property type="entry name" value="AMINO-ACID METABOLITE EFFLUX PUMP-RELATED"/>
    <property type="match status" value="1"/>
</dbReference>
<comment type="caution">
    <text evidence="7">The sequence shown here is derived from an EMBL/GenBank/DDBJ whole genome shotgun (WGS) entry which is preliminary data.</text>
</comment>
<dbReference type="Proteomes" id="UP000597206">
    <property type="component" value="Unassembled WGS sequence"/>
</dbReference>
<feature type="transmembrane region" description="Helical" evidence="5">
    <location>
        <begin position="88"/>
        <end position="108"/>
    </location>
</feature>
<dbReference type="PANTHER" id="PTHR32322">
    <property type="entry name" value="INNER MEMBRANE TRANSPORTER"/>
    <property type="match status" value="1"/>
</dbReference>
<evidence type="ECO:0000256" key="1">
    <source>
        <dbReference type="ARBA" id="ARBA00004141"/>
    </source>
</evidence>
<gene>
    <name evidence="7" type="ORF">I1A42_17730</name>
</gene>
<feature type="domain" description="EamA" evidence="6">
    <location>
        <begin position="6"/>
        <end position="130"/>
    </location>
</feature>
<feature type="domain" description="EamA" evidence="6">
    <location>
        <begin position="142"/>
        <end position="280"/>
    </location>
</feature>
<keyword evidence="3 5" id="KW-1133">Transmembrane helix</keyword>
<keyword evidence="4 5" id="KW-0472">Membrane</keyword>
<comment type="subcellular location">
    <subcellularLocation>
        <location evidence="1">Membrane</location>
        <topology evidence="1">Multi-pass membrane protein</topology>
    </subcellularLocation>
</comment>
<feature type="transmembrane region" description="Helical" evidence="5">
    <location>
        <begin position="207"/>
        <end position="226"/>
    </location>
</feature>
<dbReference type="Gene3D" id="1.10.3730.20">
    <property type="match status" value="1"/>
</dbReference>
<feature type="transmembrane region" description="Helical" evidence="5">
    <location>
        <begin position="7"/>
        <end position="27"/>
    </location>
</feature>
<accession>A0ABS0GIQ1</accession>
<protein>
    <submittedName>
        <fullName evidence="7">EamA family transporter</fullName>
    </submittedName>
</protein>
<feature type="transmembrane region" description="Helical" evidence="5">
    <location>
        <begin position="167"/>
        <end position="187"/>
    </location>
</feature>
<dbReference type="InterPro" id="IPR037185">
    <property type="entry name" value="EmrE-like"/>
</dbReference>
<feature type="transmembrane region" description="Helical" evidence="5">
    <location>
        <begin position="140"/>
        <end position="160"/>
    </location>
</feature>
<dbReference type="Pfam" id="PF00892">
    <property type="entry name" value="EamA"/>
    <property type="match status" value="2"/>
</dbReference>
<evidence type="ECO:0000259" key="6">
    <source>
        <dbReference type="Pfam" id="PF00892"/>
    </source>
</evidence>
<dbReference type="InterPro" id="IPR000620">
    <property type="entry name" value="EamA_dom"/>
</dbReference>
<feature type="transmembrane region" description="Helical" evidence="5">
    <location>
        <begin position="60"/>
        <end position="82"/>
    </location>
</feature>
<feature type="transmembrane region" description="Helical" evidence="5">
    <location>
        <begin position="233"/>
        <end position="257"/>
    </location>
</feature>
<evidence type="ECO:0000313" key="7">
    <source>
        <dbReference type="EMBL" id="MBF9002313.1"/>
    </source>
</evidence>
<dbReference type="SUPFAM" id="SSF103481">
    <property type="entry name" value="Multidrug resistance efflux transporter EmrE"/>
    <property type="match status" value="2"/>
</dbReference>
<feature type="transmembrane region" description="Helical" evidence="5">
    <location>
        <begin position="263"/>
        <end position="281"/>
    </location>
</feature>
<reference evidence="7 8" key="1">
    <citation type="submission" date="2020-11" db="EMBL/GenBank/DDBJ databases">
        <title>Vibrio nitrifigilis sp. nov., a marine nitrogen-fixing bacterium isolated from the lagoon sediment of an islet inside an atoll.</title>
        <authorList>
            <person name="Wang L.-T."/>
            <person name="Shieh W.Y."/>
        </authorList>
    </citation>
    <scope>NUCLEOTIDE SEQUENCE [LARGE SCALE GENOMIC DNA]</scope>
    <source>
        <strain evidence="7 8">NFV-1</strain>
    </source>
</reference>
<name>A0ABS0GIQ1_9VIBR</name>
<organism evidence="7 8">
    <name type="scientific">Vibrio nitrifigilis</name>
    <dbReference type="NCBI Taxonomy" id="2789781"/>
    <lineage>
        <taxon>Bacteria</taxon>
        <taxon>Pseudomonadati</taxon>
        <taxon>Pseudomonadota</taxon>
        <taxon>Gammaproteobacteria</taxon>
        <taxon>Vibrionales</taxon>
        <taxon>Vibrionaceae</taxon>
        <taxon>Vibrio</taxon>
    </lineage>
</organism>
<feature type="transmembrane region" description="Helical" evidence="5">
    <location>
        <begin position="115"/>
        <end position="134"/>
    </location>
</feature>